<dbReference type="EMBL" id="JACEIQ010000001">
    <property type="protein sequence ID" value="MBA4492844.1"/>
    <property type="molecule type" value="Genomic_DNA"/>
</dbReference>
<accession>A0A7W2A771</accession>
<name>A0A7W2A771_9BACL</name>
<evidence type="ECO:0000313" key="2">
    <source>
        <dbReference type="Proteomes" id="UP000535491"/>
    </source>
</evidence>
<gene>
    <name evidence="1" type="ORF">H1191_00765</name>
</gene>
<dbReference type="Pfam" id="PF19677">
    <property type="entry name" value="DUF6179"/>
    <property type="match status" value="1"/>
</dbReference>
<evidence type="ECO:0000313" key="1">
    <source>
        <dbReference type="EMBL" id="MBA4492844.1"/>
    </source>
</evidence>
<sequence length="480" mass="55952">MVMDSEKNKIRALVSQGKINKSRLSPNRYTISLLNEGLRTGMLNSREVYDIQSEWMLILKNLIRRYTRGESSSVASETAEGILASILYATDAYMLRFDDPEKAIAYLKTFHIREIYEEGVDVVRQCFEETKQLYREIKSNKLDVAVDAYHMTIDESLPVFLDKYEIIFDAHNTMASIDYPLAIDDMRIQGVFYIRQYLERLKMETKFCGFFSKQDLQQTLVNFGRICGFDYRIELFNIFQLMLNNAVFSVLSGGKANQVHVSTCQYKRLERLFTHLDASRIRFAVHKAVDHLLDDLNIRNIQMAGYINQCTNDLIQRVINAARHNSLQTVIITEKEEKPKSIVVSFKEADRMSDSRFRLLVEKIRECQETEDKIQLIRANFHSLQDYIDMLNADCLFAGEYTALFNTFGDMELAILSKIVFYEELRGDVPDFSSPIVREKKSEAEWQMHYIQFIQSLSKGRITSIAESVHDIDYEEIKFY</sequence>
<comment type="caution">
    <text evidence="1">The sequence shown here is derived from an EMBL/GenBank/DDBJ whole genome shotgun (WGS) entry which is preliminary data.</text>
</comment>
<proteinExistence type="predicted"/>
<dbReference type="InterPro" id="IPR045751">
    <property type="entry name" value="DUF6179"/>
</dbReference>
<organism evidence="1 2">
    <name type="scientific">Paenactinomyces guangxiensis</name>
    <dbReference type="NCBI Taxonomy" id="1490290"/>
    <lineage>
        <taxon>Bacteria</taxon>
        <taxon>Bacillati</taxon>
        <taxon>Bacillota</taxon>
        <taxon>Bacilli</taxon>
        <taxon>Bacillales</taxon>
        <taxon>Thermoactinomycetaceae</taxon>
        <taxon>Paenactinomyces</taxon>
    </lineage>
</organism>
<protein>
    <submittedName>
        <fullName evidence="1">Uncharacterized protein</fullName>
    </submittedName>
</protein>
<keyword evidence="2" id="KW-1185">Reference proteome</keyword>
<reference evidence="1 2" key="1">
    <citation type="submission" date="2020-07" db="EMBL/GenBank/DDBJ databases">
        <authorList>
            <person name="Feng H."/>
        </authorList>
    </citation>
    <scope>NUCLEOTIDE SEQUENCE [LARGE SCALE GENOMIC DNA]</scope>
    <source>
        <strain evidence="2">s-10</strain>
    </source>
</reference>
<dbReference type="Proteomes" id="UP000535491">
    <property type="component" value="Unassembled WGS sequence"/>
</dbReference>
<dbReference type="AlphaFoldDB" id="A0A7W2A771"/>